<dbReference type="Gene3D" id="3.30.519.10">
    <property type="entry name" value="Guanine Nucleotide Dissociation Inhibitor, domain 2"/>
    <property type="match status" value="1"/>
</dbReference>
<organism evidence="2 3">
    <name type="scientific">Coemansia asiatica</name>
    <dbReference type="NCBI Taxonomy" id="1052880"/>
    <lineage>
        <taxon>Eukaryota</taxon>
        <taxon>Fungi</taxon>
        <taxon>Fungi incertae sedis</taxon>
        <taxon>Zoopagomycota</taxon>
        <taxon>Kickxellomycotina</taxon>
        <taxon>Kickxellomycetes</taxon>
        <taxon>Kickxellales</taxon>
        <taxon>Kickxellaceae</taxon>
        <taxon>Coemansia</taxon>
    </lineage>
</organism>
<protein>
    <recommendedName>
        <fullName evidence="4">Rab proteins geranylgeranyltransferase component</fullName>
    </recommendedName>
</protein>
<dbReference type="Pfam" id="PF00996">
    <property type="entry name" value="GDI"/>
    <property type="match status" value="2"/>
</dbReference>
<dbReference type="EMBL" id="JANBOH010000232">
    <property type="protein sequence ID" value="KAJ1643665.1"/>
    <property type="molecule type" value="Genomic_DNA"/>
</dbReference>
<dbReference type="Gene3D" id="3.50.50.60">
    <property type="entry name" value="FAD/NAD(P)-binding domain"/>
    <property type="match status" value="1"/>
</dbReference>
<dbReference type="InterPro" id="IPR018203">
    <property type="entry name" value="GDP_dissociation_inhibitor"/>
</dbReference>
<dbReference type="Proteomes" id="UP001145021">
    <property type="component" value="Unassembled WGS sequence"/>
</dbReference>
<accession>A0A9W8CIF8</accession>
<dbReference type="AlphaFoldDB" id="A0A9W8CIF8"/>
<evidence type="ECO:0008006" key="4">
    <source>
        <dbReference type="Google" id="ProtNLM"/>
    </source>
</evidence>
<dbReference type="GO" id="GO:0005829">
    <property type="term" value="C:cytosol"/>
    <property type="evidence" value="ECO:0007669"/>
    <property type="project" value="TreeGrafter"/>
</dbReference>
<comment type="caution">
    <text evidence="2">The sequence shown here is derived from an EMBL/GenBank/DDBJ whole genome shotgun (WGS) entry which is preliminary data.</text>
</comment>
<name>A0A9W8CIF8_9FUNG</name>
<sequence>MSEDSLDNTIYDTVVLGTGLVESIVASQIAATPALDADNDNVENKNYLKVLHIDRSPYYGGTSACFSLSAFIEWAAKYRDQRQTPFVKIVFGNVQSNDDEKKQEQIETHVFVIDAVESALTNPDTSVSSNNSQAQTLLTMIEPFYNPADDLQATAKDAAMLLSQTTLNLLLANDRKYSIELAPKLALCRGAMIDMLIDEGIGEYVQFKGIEHNYVVRGTLLERVPETKEDVFASTTLSLIEKRKLMRLLSVISDDEQCQGLLEEARVVDDFKLFLQTRFRLEGKLLDAVLFAVARVGYNQTIGAVNGCERVRKYVRAMGRYGRMAYLCAMYGGASELSQAFCRLCAVSGGTYILNTDVDISKSDDGLFDVHMPSYGTVKAKSIVMDPVYDPKGTVSSNGAAVSRALCIIDKPVLGEDTSVLLCHVDDANMQTTSMLYLTHATQAVPQGQAIIYAWSNGKLCSKMQEQLQKAMDSICSQAVPLFTAFFEVNQIVLCSPELYLGTNIPDSLIDFDSAVEEALELSKKLENKLAEL</sequence>
<gene>
    <name evidence="2" type="ORF">LPJ64_004573</name>
</gene>
<dbReference type="PANTHER" id="PTHR11787:SF4">
    <property type="entry name" value="CHM, RAB ESCORT PROTEIN 1"/>
    <property type="match status" value="1"/>
</dbReference>
<keyword evidence="3" id="KW-1185">Reference proteome</keyword>
<comment type="similarity">
    <text evidence="1">Belongs to the Rab GDI family.</text>
</comment>
<dbReference type="PANTHER" id="PTHR11787">
    <property type="entry name" value="RAB GDP-DISSOCIATION INHIBITOR"/>
    <property type="match status" value="1"/>
</dbReference>
<reference evidence="2" key="1">
    <citation type="submission" date="2022-07" db="EMBL/GenBank/DDBJ databases">
        <title>Phylogenomic reconstructions and comparative analyses of Kickxellomycotina fungi.</title>
        <authorList>
            <person name="Reynolds N.K."/>
            <person name="Stajich J.E."/>
            <person name="Barry K."/>
            <person name="Grigoriev I.V."/>
            <person name="Crous P."/>
            <person name="Smith M.E."/>
        </authorList>
    </citation>
    <scope>NUCLEOTIDE SEQUENCE</scope>
    <source>
        <strain evidence="2">NBRC 105413</strain>
    </source>
</reference>
<dbReference type="PRINTS" id="PR00891">
    <property type="entry name" value="RABGDIREP"/>
</dbReference>
<evidence type="ECO:0000313" key="3">
    <source>
        <dbReference type="Proteomes" id="UP001145021"/>
    </source>
</evidence>
<dbReference type="GO" id="GO:0005634">
    <property type="term" value="C:nucleus"/>
    <property type="evidence" value="ECO:0007669"/>
    <property type="project" value="TreeGrafter"/>
</dbReference>
<dbReference type="SUPFAM" id="SSF51905">
    <property type="entry name" value="FAD/NAD(P)-binding domain"/>
    <property type="match status" value="1"/>
</dbReference>
<dbReference type="GO" id="GO:0016192">
    <property type="term" value="P:vesicle-mediated transport"/>
    <property type="evidence" value="ECO:0007669"/>
    <property type="project" value="TreeGrafter"/>
</dbReference>
<proteinExistence type="inferred from homology"/>
<evidence type="ECO:0000256" key="1">
    <source>
        <dbReference type="ARBA" id="ARBA00005593"/>
    </source>
</evidence>
<evidence type="ECO:0000313" key="2">
    <source>
        <dbReference type="EMBL" id="KAJ1643665.1"/>
    </source>
</evidence>
<dbReference type="GO" id="GO:0005092">
    <property type="term" value="F:GDP-dissociation inhibitor activity"/>
    <property type="evidence" value="ECO:0007669"/>
    <property type="project" value="InterPro"/>
</dbReference>
<dbReference type="Gene3D" id="1.10.405.10">
    <property type="entry name" value="Guanine Nucleotide Dissociation Inhibitor, domain 1"/>
    <property type="match status" value="1"/>
</dbReference>
<dbReference type="InterPro" id="IPR036188">
    <property type="entry name" value="FAD/NAD-bd_sf"/>
</dbReference>
<dbReference type="GO" id="GO:0007264">
    <property type="term" value="P:small GTPase-mediated signal transduction"/>
    <property type="evidence" value="ECO:0007669"/>
    <property type="project" value="InterPro"/>
</dbReference>
<dbReference type="GO" id="GO:0005968">
    <property type="term" value="C:Rab-protein geranylgeranyltransferase complex"/>
    <property type="evidence" value="ECO:0007669"/>
    <property type="project" value="TreeGrafter"/>
</dbReference>